<feature type="transmembrane region" description="Helical" evidence="2">
    <location>
        <begin position="80"/>
        <end position="101"/>
    </location>
</feature>
<protein>
    <recommendedName>
        <fullName evidence="3">DUF7703 domain-containing protein</fullName>
    </recommendedName>
</protein>
<keyword evidence="2" id="KW-1133">Transmembrane helix</keyword>
<feature type="domain" description="DUF7703" evidence="3">
    <location>
        <begin position="1"/>
        <end position="137"/>
    </location>
</feature>
<dbReference type="PANTHER" id="PTHR37013:SF3">
    <property type="entry name" value="INTEGRAL MEMBRANE PROTEIN (AFU_ORTHOLOGUE AFUA_1G05950)"/>
    <property type="match status" value="1"/>
</dbReference>
<feature type="region of interest" description="Disordered" evidence="1">
    <location>
        <begin position="207"/>
        <end position="258"/>
    </location>
</feature>
<reference evidence="4" key="1">
    <citation type="journal article" date="2023" name="Mol. Phylogenet. Evol.">
        <title>Genome-scale phylogeny and comparative genomics of the fungal order Sordariales.</title>
        <authorList>
            <person name="Hensen N."/>
            <person name="Bonometti L."/>
            <person name="Westerberg I."/>
            <person name="Brannstrom I.O."/>
            <person name="Guillou S."/>
            <person name="Cros-Aarteil S."/>
            <person name="Calhoun S."/>
            <person name="Haridas S."/>
            <person name="Kuo A."/>
            <person name="Mondo S."/>
            <person name="Pangilinan J."/>
            <person name="Riley R."/>
            <person name="LaButti K."/>
            <person name="Andreopoulos B."/>
            <person name="Lipzen A."/>
            <person name="Chen C."/>
            <person name="Yan M."/>
            <person name="Daum C."/>
            <person name="Ng V."/>
            <person name="Clum A."/>
            <person name="Steindorff A."/>
            <person name="Ohm R.A."/>
            <person name="Martin F."/>
            <person name="Silar P."/>
            <person name="Natvig D.O."/>
            <person name="Lalanne C."/>
            <person name="Gautier V."/>
            <person name="Ament-Velasquez S.L."/>
            <person name="Kruys A."/>
            <person name="Hutchinson M.I."/>
            <person name="Powell A.J."/>
            <person name="Barry K."/>
            <person name="Miller A.N."/>
            <person name="Grigoriev I.V."/>
            <person name="Debuchy R."/>
            <person name="Gladieux P."/>
            <person name="Hiltunen Thoren M."/>
            <person name="Johannesson H."/>
        </authorList>
    </citation>
    <scope>NUCLEOTIDE SEQUENCE</scope>
    <source>
        <strain evidence="4">CBS 508.74</strain>
    </source>
</reference>
<dbReference type="RefSeq" id="XP_064670711.1">
    <property type="nucleotide sequence ID" value="XM_064815050.1"/>
</dbReference>
<name>A0AAN6TEU5_9PEZI</name>
<proteinExistence type="predicted"/>
<dbReference type="PANTHER" id="PTHR37013">
    <property type="entry name" value="INTEGRAL MEMBRANE PROTEIN (AFU_ORTHOLOGUE AFUA_1G05950)-RELATED"/>
    <property type="match status" value="1"/>
</dbReference>
<evidence type="ECO:0000259" key="3">
    <source>
        <dbReference type="Pfam" id="PF24802"/>
    </source>
</evidence>
<keyword evidence="2" id="KW-0472">Membrane</keyword>
<organism evidence="4 5">
    <name type="scientific">Canariomyces notabilis</name>
    <dbReference type="NCBI Taxonomy" id="2074819"/>
    <lineage>
        <taxon>Eukaryota</taxon>
        <taxon>Fungi</taxon>
        <taxon>Dikarya</taxon>
        <taxon>Ascomycota</taxon>
        <taxon>Pezizomycotina</taxon>
        <taxon>Sordariomycetes</taxon>
        <taxon>Sordariomycetidae</taxon>
        <taxon>Sordariales</taxon>
        <taxon>Chaetomiaceae</taxon>
        <taxon>Canariomyces</taxon>
    </lineage>
</organism>
<feature type="compositionally biased region" description="Polar residues" evidence="1">
    <location>
        <begin position="239"/>
        <end position="248"/>
    </location>
</feature>
<sequence>MIIINAIICHVPIAVLVYGANSPNPAPYVGPYSVYERVQVTLFFLQETIISALYIRETVALMRARRRGGMGGKVGSTRWLMTHLIVVNIIIVVLDVTIIALEYAGLYDLQTSYKALVYSVKLKLEFSILNRLVEMTQGGSSHESSHGRTAADNLTRGGVVQMDMLDGETTTTKKKGGNMGNSVSVRTGLGVGAAKAPAGGSVVMTTEITVQRSHRPRDLDSERDSDSIGDRSVELEGTVGNTRAPSHSSEQHIVDRRS</sequence>
<dbReference type="GeneID" id="89939175"/>
<feature type="compositionally biased region" description="Basic and acidic residues" evidence="1">
    <location>
        <begin position="216"/>
        <end position="234"/>
    </location>
</feature>
<evidence type="ECO:0000256" key="2">
    <source>
        <dbReference type="SAM" id="Phobius"/>
    </source>
</evidence>
<gene>
    <name evidence="4" type="ORF">N656DRAFT_778675</name>
</gene>
<dbReference type="EMBL" id="MU853340">
    <property type="protein sequence ID" value="KAK4113141.1"/>
    <property type="molecule type" value="Genomic_DNA"/>
</dbReference>
<comment type="caution">
    <text evidence="4">The sequence shown here is derived from an EMBL/GenBank/DDBJ whole genome shotgun (WGS) entry which is preliminary data.</text>
</comment>
<dbReference type="Pfam" id="PF24802">
    <property type="entry name" value="DUF7703"/>
    <property type="match status" value="1"/>
</dbReference>
<dbReference type="Proteomes" id="UP001302812">
    <property type="component" value="Unassembled WGS sequence"/>
</dbReference>
<evidence type="ECO:0000313" key="4">
    <source>
        <dbReference type="EMBL" id="KAK4113141.1"/>
    </source>
</evidence>
<keyword evidence="2" id="KW-0812">Transmembrane</keyword>
<accession>A0AAN6TEU5</accession>
<feature type="transmembrane region" description="Helical" evidence="2">
    <location>
        <begin position="40"/>
        <end position="59"/>
    </location>
</feature>
<reference evidence="4" key="2">
    <citation type="submission" date="2023-05" db="EMBL/GenBank/DDBJ databases">
        <authorList>
            <consortium name="Lawrence Berkeley National Laboratory"/>
            <person name="Steindorff A."/>
            <person name="Hensen N."/>
            <person name="Bonometti L."/>
            <person name="Westerberg I."/>
            <person name="Brannstrom I.O."/>
            <person name="Guillou S."/>
            <person name="Cros-Aarteil S."/>
            <person name="Calhoun S."/>
            <person name="Haridas S."/>
            <person name="Kuo A."/>
            <person name="Mondo S."/>
            <person name="Pangilinan J."/>
            <person name="Riley R."/>
            <person name="Labutti K."/>
            <person name="Andreopoulos B."/>
            <person name="Lipzen A."/>
            <person name="Chen C."/>
            <person name="Yanf M."/>
            <person name="Daum C."/>
            <person name="Ng V."/>
            <person name="Clum A."/>
            <person name="Ohm R."/>
            <person name="Martin F."/>
            <person name="Silar P."/>
            <person name="Natvig D."/>
            <person name="Lalanne C."/>
            <person name="Gautier V."/>
            <person name="Ament-Velasquez S.L."/>
            <person name="Kruys A."/>
            <person name="Hutchinson M.I."/>
            <person name="Powell A.J."/>
            <person name="Barry K."/>
            <person name="Miller A.N."/>
            <person name="Grigoriev I.V."/>
            <person name="Debuchy R."/>
            <person name="Gladieux P."/>
            <person name="Thoren M.H."/>
            <person name="Johannesson H."/>
        </authorList>
    </citation>
    <scope>NUCLEOTIDE SEQUENCE</scope>
    <source>
        <strain evidence="4">CBS 508.74</strain>
    </source>
</reference>
<feature type="compositionally biased region" description="Basic and acidic residues" evidence="1">
    <location>
        <begin position="249"/>
        <end position="258"/>
    </location>
</feature>
<keyword evidence="5" id="KW-1185">Reference proteome</keyword>
<evidence type="ECO:0000313" key="5">
    <source>
        <dbReference type="Proteomes" id="UP001302812"/>
    </source>
</evidence>
<dbReference type="InterPro" id="IPR056120">
    <property type="entry name" value="DUF7703"/>
</dbReference>
<evidence type="ECO:0000256" key="1">
    <source>
        <dbReference type="SAM" id="MobiDB-lite"/>
    </source>
</evidence>
<dbReference type="AlphaFoldDB" id="A0AAN6TEU5"/>